<name>A0A1G6RM16_PEPNI</name>
<comment type="similarity">
    <text evidence="1">Belongs to the N(4)/N(6)-methyltransferase family.</text>
</comment>
<dbReference type="Pfam" id="PF02086">
    <property type="entry name" value="MethyltransfD12"/>
    <property type="match status" value="1"/>
</dbReference>
<dbReference type="PANTHER" id="PTHR30481">
    <property type="entry name" value="DNA ADENINE METHYLASE"/>
    <property type="match status" value="1"/>
</dbReference>
<keyword evidence="5" id="KW-0949">S-adenosyl-L-methionine</keyword>
<dbReference type="PIRSF" id="PIRSF000398">
    <property type="entry name" value="M_m6A_EcoRV"/>
    <property type="match status" value="1"/>
</dbReference>
<evidence type="ECO:0000256" key="5">
    <source>
        <dbReference type="ARBA" id="ARBA00022691"/>
    </source>
</evidence>
<evidence type="ECO:0000256" key="6">
    <source>
        <dbReference type="ARBA" id="ARBA00047942"/>
    </source>
</evidence>
<dbReference type="OrthoDB" id="9805629at2"/>
<protein>
    <recommendedName>
        <fullName evidence="2">site-specific DNA-methyltransferase (adenine-specific)</fullName>
        <ecNumber evidence="2">2.1.1.72</ecNumber>
    </recommendedName>
</protein>
<dbReference type="GO" id="GO:0009007">
    <property type="term" value="F:site-specific DNA-methyltransferase (adenine-specific) activity"/>
    <property type="evidence" value="ECO:0007669"/>
    <property type="project" value="UniProtKB-EC"/>
</dbReference>
<proteinExistence type="inferred from homology"/>
<dbReference type="EMBL" id="FNAF01000001">
    <property type="protein sequence ID" value="SDD04966.1"/>
    <property type="molecule type" value="Genomic_DNA"/>
</dbReference>
<dbReference type="GO" id="GO:0006298">
    <property type="term" value="P:mismatch repair"/>
    <property type="evidence" value="ECO:0007669"/>
    <property type="project" value="TreeGrafter"/>
</dbReference>
<dbReference type="Proteomes" id="UP000198995">
    <property type="component" value="Unassembled WGS sequence"/>
</dbReference>
<keyword evidence="4" id="KW-0808">Transferase</keyword>
<dbReference type="InterPro" id="IPR023095">
    <property type="entry name" value="Ade_MeTrfase_dom_2"/>
</dbReference>
<dbReference type="InterPro" id="IPR029063">
    <property type="entry name" value="SAM-dependent_MTases_sf"/>
</dbReference>
<dbReference type="Gene3D" id="1.10.1020.10">
    <property type="entry name" value="Adenine-specific Methyltransferase, Domain 2"/>
    <property type="match status" value="1"/>
</dbReference>
<keyword evidence="3 7" id="KW-0489">Methyltransferase</keyword>
<evidence type="ECO:0000313" key="7">
    <source>
        <dbReference type="EMBL" id="SDD04966.1"/>
    </source>
</evidence>
<dbReference type="AlphaFoldDB" id="A0A1G6RM16"/>
<dbReference type="EC" id="2.1.1.72" evidence="2"/>
<dbReference type="InterPro" id="IPR012263">
    <property type="entry name" value="M_m6A_EcoRV"/>
</dbReference>
<evidence type="ECO:0000256" key="2">
    <source>
        <dbReference type="ARBA" id="ARBA00011900"/>
    </source>
</evidence>
<accession>A0A1G6RM16</accession>
<dbReference type="Gene3D" id="3.40.50.150">
    <property type="entry name" value="Vaccinia Virus protein VP39"/>
    <property type="match status" value="1"/>
</dbReference>
<dbReference type="GO" id="GO:0009307">
    <property type="term" value="P:DNA restriction-modification system"/>
    <property type="evidence" value="ECO:0007669"/>
    <property type="project" value="InterPro"/>
</dbReference>
<evidence type="ECO:0000256" key="3">
    <source>
        <dbReference type="ARBA" id="ARBA00022603"/>
    </source>
</evidence>
<dbReference type="STRING" id="2741.SAMN04489866_10149"/>
<dbReference type="GO" id="GO:0032259">
    <property type="term" value="P:methylation"/>
    <property type="evidence" value="ECO:0007669"/>
    <property type="project" value="UniProtKB-KW"/>
</dbReference>
<keyword evidence="8" id="KW-1185">Reference proteome</keyword>
<dbReference type="SUPFAM" id="SSF53335">
    <property type="entry name" value="S-adenosyl-L-methionine-dependent methyltransferases"/>
    <property type="match status" value="1"/>
</dbReference>
<dbReference type="PRINTS" id="PR00505">
    <property type="entry name" value="D12N6MTFRASE"/>
</dbReference>
<organism evidence="7 8">
    <name type="scientific">Peptococcus niger</name>
    <dbReference type="NCBI Taxonomy" id="2741"/>
    <lineage>
        <taxon>Bacteria</taxon>
        <taxon>Bacillati</taxon>
        <taxon>Bacillota</taxon>
        <taxon>Clostridia</taxon>
        <taxon>Eubacteriales</taxon>
        <taxon>Peptococcaceae</taxon>
        <taxon>Peptococcus</taxon>
    </lineage>
</organism>
<evidence type="ECO:0000256" key="4">
    <source>
        <dbReference type="ARBA" id="ARBA00022679"/>
    </source>
</evidence>
<gene>
    <name evidence="7" type="ORF">SAMN04489866_10149</name>
</gene>
<dbReference type="GO" id="GO:0043565">
    <property type="term" value="F:sequence-specific DNA binding"/>
    <property type="evidence" value="ECO:0007669"/>
    <property type="project" value="TreeGrafter"/>
</dbReference>
<reference evidence="7 8" key="1">
    <citation type="submission" date="2016-10" db="EMBL/GenBank/DDBJ databases">
        <authorList>
            <person name="de Groot N.N."/>
        </authorList>
    </citation>
    <scope>NUCLEOTIDE SEQUENCE [LARGE SCALE GENOMIC DNA]</scope>
    <source>
        <strain evidence="7 8">DSM 20475</strain>
    </source>
</reference>
<dbReference type="PANTHER" id="PTHR30481:SF2">
    <property type="entry name" value="SITE-SPECIFIC DNA-METHYLTRANSFERASE (ADENINE-SPECIFIC)"/>
    <property type="match status" value="1"/>
</dbReference>
<sequence>MTTYYSPLRYPGGKSKLYNYTVALLENNHLIGCTYCEPFAGGAGLALKLLLKGNISRLLLNDLDRSIFAFWATILNDTDAFCEAIADIPVTMNEWYKQKEVQSNKSAANLFDLALSTFFLNRTNVSGIIMGGVIGGYKQTGKYKMNCRFNKPDLIKRIKRISEFKNVISIFNKDAIDFIHNEVNNLDTKNTFVFIDPPYYAKGPTLYLNAFEHSDHQDLANTVQATIKCPYIITYDNHEVIHSMYKELDPEEFSIYYSANKKGNAKEIRMLSQNLAPV</sequence>
<evidence type="ECO:0000313" key="8">
    <source>
        <dbReference type="Proteomes" id="UP000198995"/>
    </source>
</evidence>
<comment type="catalytic activity">
    <reaction evidence="6">
        <text>a 2'-deoxyadenosine in DNA + S-adenosyl-L-methionine = an N(6)-methyl-2'-deoxyadenosine in DNA + S-adenosyl-L-homocysteine + H(+)</text>
        <dbReference type="Rhea" id="RHEA:15197"/>
        <dbReference type="Rhea" id="RHEA-COMP:12418"/>
        <dbReference type="Rhea" id="RHEA-COMP:12419"/>
        <dbReference type="ChEBI" id="CHEBI:15378"/>
        <dbReference type="ChEBI" id="CHEBI:57856"/>
        <dbReference type="ChEBI" id="CHEBI:59789"/>
        <dbReference type="ChEBI" id="CHEBI:90615"/>
        <dbReference type="ChEBI" id="CHEBI:90616"/>
        <dbReference type="EC" id="2.1.1.72"/>
    </reaction>
</comment>
<dbReference type="RefSeq" id="WP_091790751.1">
    <property type="nucleotide sequence ID" value="NZ_FNAF01000001.1"/>
</dbReference>
<evidence type="ECO:0000256" key="1">
    <source>
        <dbReference type="ARBA" id="ARBA00006594"/>
    </source>
</evidence>
<dbReference type="InterPro" id="IPR012327">
    <property type="entry name" value="MeTrfase_D12"/>
</dbReference>
<dbReference type="GO" id="GO:1904047">
    <property type="term" value="F:S-adenosyl-L-methionine binding"/>
    <property type="evidence" value="ECO:0007669"/>
    <property type="project" value="TreeGrafter"/>
</dbReference>